<keyword evidence="4" id="KW-0804">Transcription</keyword>
<dbReference type="SMART" id="SM00906">
    <property type="entry name" value="Fungal_trans"/>
    <property type="match status" value="1"/>
</dbReference>
<evidence type="ECO:0000256" key="2">
    <source>
        <dbReference type="ARBA" id="ARBA00022723"/>
    </source>
</evidence>
<protein>
    <recommendedName>
        <fullName evidence="7">Zn(2)-C6 fungal-type domain-containing protein</fullName>
    </recommendedName>
</protein>
<feature type="domain" description="Zn(2)-C6 fungal-type" evidence="7">
    <location>
        <begin position="262"/>
        <end position="290"/>
    </location>
</feature>
<dbReference type="EMBL" id="ML977516">
    <property type="protein sequence ID" value="KAF2125361.1"/>
    <property type="molecule type" value="Genomic_DNA"/>
</dbReference>
<dbReference type="GeneID" id="54410262"/>
<evidence type="ECO:0000259" key="7">
    <source>
        <dbReference type="PROSITE" id="PS50048"/>
    </source>
</evidence>
<dbReference type="InterPro" id="IPR050815">
    <property type="entry name" value="TF_fung"/>
</dbReference>
<gene>
    <name evidence="8" type="ORF">P153DRAFT_378826</name>
</gene>
<keyword evidence="3" id="KW-0805">Transcription regulation</keyword>
<comment type="subcellular location">
    <subcellularLocation>
        <location evidence="1">Nucleus</location>
    </subcellularLocation>
</comment>
<dbReference type="Pfam" id="PF00172">
    <property type="entry name" value="Zn_clus"/>
    <property type="match status" value="1"/>
</dbReference>
<accession>A0A6A6A444</accession>
<reference evidence="8" key="1">
    <citation type="journal article" date="2020" name="Stud. Mycol.">
        <title>101 Dothideomycetes genomes: a test case for predicting lifestyles and emergence of pathogens.</title>
        <authorList>
            <person name="Haridas S."/>
            <person name="Albert R."/>
            <person name="Binder M."/>
            <person name="Bloem J."/>
            <person name="Labutti K."/>
            <person name="Salamov A."/>
            <person name="Andreopoulos B."/>
            <person name="Baker S."/>
            <person name="Barry K."/>
            <person name="Bills G."/>
            <person name="Bluhm B."/>
            <person name="Cannon C."/>
            <person name="Castanera R."/>
            <person name="Culley D."/>
            <person name="Daum C."/>
            <person name="Ezra D."/>
            <person name="Gonzalez J."/>
            <person name="Henrissat B."/>
            <person name="Kuo A."/>
            <person name="Liang C."/>
            <person name="Lipzen A."/>
            <person name="Lutzoni F."/>
            <person name="Magnuson J."/>
            <person name="Mondo S."/>
            <person name="Nolan M."/>
            <person name="Ohm R."/>
            <person name="Pangilinan J."/>
            <person name="Park H.-J."/>
            <person name="Ramirez L."/>
            <person name="Alfaro M."/>
            <person name="Sun H."/>
            <person name="Tritt A."/>
            <person name="Yoshinaga Y."/>
            <person name="Zwiers L.-H."/>
            <person name="Turgeon B."/>
            <person name="Goodwin S."/>
            <person name="Spatafora J."/>
            <person name="Crous P."/>
            <person name="Grigoriev I."/>
        </authorList>
    </citation>
    <scope>NUCLEOTIDE SEQUENCE</scope>
    <source>
        <strain evidence="8">CBS 119687</strain>
    </source>
</reference>
<dbReference type="PANTHER" id="PTHR47338:SF11">
    <property type="entry name" value="ZN(II)2CYS6 TRANSCRIPTION FACTOR (EUROFUNG)"/>
    <property type="match status" value="1"/>
</dbReference>
<dbReference type="Proteomes" id="UP000799771">
    <property type="component" value="Unassembled WGS sequence"/>
</dbReference>
<sequence>MPSHPGSTSSYDPYPAPHAGDAQLEMIVPSQHAYHMDITRTQNNTQQLPSLRAVLEPELLDTKLPGQPSRVGGTQVFHSTSVRYESDSPTLKRRLDLDTNKYGYSDRSTVVPQPPFAYRPPLLTSSSSNSFAVSSTQGSTSSAVIPELQRRESFAHISPHDQTGEFFRPSSTPSDPVASHLSRDELGETGRSVRRRPDGSSVSSRATVKASRCIGQREVPGEGICYFYEDGTYCRVVIDGEPVNPSWGITKAGKPRKRLAQACLTCREKKIKCEPGYPKCHQCSKSQRICKGGLSQSSVSSASGEPSPSSPPLPSKNASTELSSSAAGSDKEKTHKESHEPFIPRKNEFWHAGTPFNPQSFRPQSVATTGSVYSYESDLSGVLNGQELDGRTRGSYLHMELQWEQDPYKTDPKLTMELLDLYFLHVGRPTYNIFPRVPFLSWVESGHEKNPDHIMLLYSVLALGSLFSSNLELQALGNRFASIATYALAKRFGKFDLQMCQSRLILSLYNYGQGKSQAAWDFTGAALRALSALRLNTEEGVKKTASDAAALEYGIESWTYEECCRRTFWSAFLMDRYNANQGGTFCGINTEDIHVRMPCLENMYETSKPCEAPLFSYDLLDQPDPQQPPLGHMAYLCLISVIWGDVMTYTGRAIHRPEGSFERNYTVFYDKSYSRLKAWVDMLPEHLRYSPQNLDKSIVEGYAGSFVSIHALYHVTVLRVNRYVRVRAMSTHIVRRNIDRAFRCASSFVSIMQTLAVTTRRQRLPTGTATDFQFSTPFSAEVLMLSIDVLTSTGTFHSLPSLIETVNDALSCTDELSSFWASAQAHHRTITTRLKQLRDIAAQAEQKVNNDGQAQFWTIADSLDTAFGRDDVVYGTEDQLRFDTVAKLAECRT</sequence>
<evidence type="ECO:0000256" key="1">
    <source>
        <dbReference type="ARBA" id="ARBA00004123"/>
    </source>
</evidence>
<dbReference type="InterPro" id="IPR036864">
    <property type="entry name" value="Zn2-C6_fun-type_DNA-bd_sf"/>
</dbReference>
<dbReference type="CDD" id="cd12148">
    <property type="entry name" value="fungal_TF_MHR"/>
    <property type="match status" value="1"/>
</dbReference>
<dbReference type="OrthoDB" id="5426798at2759"/>
<dbReference type="SUPFAM" id="SSF57701">
    <property type="entry name" value="Zn2/Cys6 DNA-binding domain"/>
    <property type="match status" value="1"/>
</dbReference>
<dbReference type="GO" id="GO:0005634">
    <property type="term" value="C:nucleus"/>
    <property type="evidence" value="ECO:0007669"/>
    <property type="project" value="UniProtKB-SubCell"/>
</dbReference>
<dbReference type="Pfam" id="PF04082">
    <property type="entry name" value="Fungal_trans"/>
    <property type="match status" value="1"/>
</dbReference>
<dbReference type="CDD" id="cd00067">
    <property type="entry name" value="GAL4"/>
    <property type="match status" value="1"/>
</dbReference>
<organism evidence="8 9">
    <name type="scientific">Dothidotthia symphoricarpi CBS 119687</name>
    <dbReference type="NCBI Taxonomy" id="1392245"/>
    <lineage>
        <taxon>Eukaryota</taxon>
        <taxon>Fungi</taxon>
        <taxon>Dikarya</taxon>
        <taxon>Ascomycota</taxon>
        <taxon>Pezizomycotina</taxon>
        <taxon>Dothideomycetes</taxon>
        <taxon>Pleosporomycetidae</taxon>
        <taxon>Pleosporales</taxon>
        <taxon>Dothidotthiaceae</taxon>
        <taxon>Dothidotthia</taxon>
    </lineage>
</organism>
<dbReference type="GO" id="GO:0008270">
    <property type="term" value="F:zinc ion binding"/>
    <property type="evidence" value="ECO:0007669"/>
    <property type="project" value="InterPro"/>
</dbReference>
<keyword evidence="2" id="KW-0479">Metal-binding</keyword>
<evidence type="ECO:0000313" key="8">
    <source>
        <dbReference type="EMBL" id="KAF2125361.1"/>
    </source>
</evidence>
<name>A0A6A6A444_9PLEO</name>
<dbReference type="GO" id="GO:0003677">
    <property type="term" value="F:DNA binding"/>
    <property type="evidence" value="ECO:0007669"/>
    <property type="project" value="InterPro"/>
</dbReference>
<dbReference type="Gene3D" id="4.10.240.10">
    <property type="entry name" value="Zn(2)-C6 fungal-type DNA-binding domain"/>
    <property type="match status" value="1"/>
</dbReference>
<evidence type="ECO:0000256" key="6">
    <source>
        <dbReference type="SAM" id="MobiDB-lite"/>
    </source>
</evidence>
<feature type="compositionally biased region" description="Polar residues" evidence="6">
    <location>
        <begin position="316"/>
        <end position="327"/>
    </location>
</feature>
<feature type="compositionally biased region" description="Low complexity" evidence="6">
    <location>
        <begin position="295"/>
        <end position="307"/>
    </location>
</feature>
<dbReference type="AlphaFoldDB" id="A0A6A6A444"/>
<evidence type="ECO:0000256" key="4">
    <source>
        <dbReference type="ARBA" id="ARBA00023163"/>
    </source>
</evidence>
<feature type="region of interest" description="Disordered" evidence="6">
    <location>
        <begin position="294"/>
        <end position="344"/>
    </location>
</feature>
<dbReference type="InterPro" id="IPR001138">
    <property type="entry name" value="Zn2Cys6_DnaBD"/>
</dbReference>
<dbReference type="InterPro" id="IPR007219">
    <property type="entry name" value="XnlR_reg_dom"/>
</dbReference>
<evidence type="ECO:0000313" key="9">
    <source>
        <dbReference type="Proteomes" id="UP000799771"/>
    </source>
</evidence>
<evidence type="ECO:0000256" key="3">
    <source>
        <dbReference type="ARBA" id="ARBA00023015"/>
    </source>
</evidence>
<keyword evidence="9" id="KW-1185">Reference proteome</keyword>
<dbReference type="PANTHER" id="PTHR47338">
    <property type="entry name" value="ZN(II)2CYS6 TRANSCRIPTION FACTOR (EUROFUNG)-RELATED"/>
    <property type="match status" value="1"/>
</dbReference>
<dbReference type="SMART" id="SM00066">
    <property type="entry name" value="GAL4"/>
    <property type="match status" value="1"/>
</dbReference>
<dbReference type="PROSITE" id="PS00463">
    <property type="entry name" value="ZN2_CY6_FUNGAL_1"/>
    <property type="match status" value="1"/>
</dbReference>
<feature type="compositionally biased region" description="Basic and acidic residues" evidence="6">
    <location>
        <begin position="329"/>
        <end position="344"/>
    </location>
</feature>
<dbReference type="GO" id="GO:0006351">
    <property type="term" value="P:DNA-templated transcription"/>
    <property type="evidence" value="ECO:0007669"/>
    <property type="project" value="InterPro"/>
</dbReference>
<dbReference type="PROSITE" id="PS50048">
    <property type="entry name" value="ZN2_CY6_FUNGAL_2"/>
    <property type="match status" value="1"/>
</dbReference>
<keyword evidence="5" id="KW-0539">Nucleus</keyword>
<evidence type="ECO:0000256" key="5">
    <source>
        <dbReference type="ARBA" id="ARBA00023242"/>
    </source>
</evidence>
<proteinExistence type="predicted"/>
<dbReference type="RefSeq" id="XP_033519753.1">
    <property type="nucleotide sequence ID" value="XM_033669830.1"/>
</dbReference>
<dbReference type="GO" id="GO:0000981">
    <property type="term" value="F:DNA-binding transcription factor activity, RNA polymerase II-specific"/>
    <property type="evidence" value="ECO:0007669"/>
    <property type="project" value="InterPro"/>
</dbReference>
<feature type="region of interest" description="Disordered" evidence="6">
    <location>
        <begin position="157"/>
        <end position="207"/>
    </location>
</feature>